<evidence type="ECO:0000259" key="1">
    <source>
        <dbReference type="Pfam" id="PF01560"/>
    </source>
</evidence>
<reference evidence="2" key="1">
    <citation type="journal article" date="2011" name="PLoS ONE">
        <title>Phylodynamics of Hepatitis C Virus Subtype 2c in the Province of Cordoba, Argentina.</title>
        <authorList>
            <person name="Re V.E."/>
            <person name="Culasso A.C.A."/>
            <person name="Mengarelli S."/>
            <person name="Farias A.A."/>
            <person name="Fay F."/>
            <person name="Pisano M.B."/>
            <person name="Elbarcha O."/>
            <person name="Contigiani M.S."/>
            <person name="Campos R.H."/>
        </authorList>
    </citation>
    <scope>NUCLEOTIDE SEQUENCE</scope>
    <source>
        <strain evidence="2">6582_CdE_2004</strain>
    </source>
</reference>
<protein>
    <submittedName>
        <fullName evidence="2">Polyprotein</fullName>
    </submittedName>
</protein>
<feature type="non-terminal residue" evidence="2">
    <location>
        <position position="213"/>
    </location>
</feature>
<sequence>IVILLLTAGVEADTYTTGGAVARSAARLTSFLSPGPKQHIQLIHTNGSWHINRTALNCNDSLQTGFIAALFYTTSFNSTGCSARMAACRNIEDFRIGWGPLKYEENVTNSEDMRPYCWHYPPKPCGIVPAQTVCGPVYCFTPSPVVVGTTDKFGVPTYTWGENETDVFLLNSTRPPRGAWFGCTWMNATGFTKTCGAPPCRIRDDFNASADLL</sequence>
<accession>F5CC88</accession>
<dbReference type="EMBL" id="JF511025">
    <property type="protein sequence ID" value="ADZ72859.1"/>
    <property type="molecule type" value="Genomic_RNA"/>
</dbReference>
<proteinExistence type="predicted"/>
<organism evidence="2">
    <name type="scientific">Hepacivirus hominis</name>
    <dbReference type="NCBI Taxonomy" id="3052230"/>
    <lineage>
        <taxon>Viruses</taxon>
        <taxon>Riboviria</taxon>
        <taxon>Orthornavirae</taxon>
        <taxon>Kitrinoviricota</taxon>
        <taxon>Flasuviricetes</taxon>
        <taxon>Amarillovirales</taxon>
        <taxon>Flaviviridae</taxon>
        <taxon>Hepacivirus</taxon>
    </lineage>
</organism>
<feature type="non-terminal residue" evidence="2">
    <location>
        <position position="1"/>
    </location>
</feature>
<dbReference type="InterPro" id="IPR002531">
    <property type="entry name" value="HCV_NS1"/>
</dbReference>
<feature type="domain" description="Hepatitis C virus Non-structural protein E2/NS1" evidence="1">
    <location>
        <begin position="16"/>
        <end position="209"/>
    </location>
</feature>
<dbReference type="Pfam" id="PF01560">
    <property type="entry name" value="HCV_NS1"/>
    <property type="match status" value="1"/>
</dbReference>
<evidence type="ECO:0000313" key="2">
    <source>
        <dbReference type="EMBL" id="ADZ72859.1"/>
    </source>
</evidence>
<name>F5CC88_9HEPC</name>